<keyword evidence="5" id="KW-0255">Endonuclease</keyword>
<gene>
    <name evidence="5" type="ORF">K466DRAFT_541204</name>
</gene>
<dbReference type="AlphaFoldDB" id="A0A5C3PSU1"/>
<reference evidence="5 6" key="1">
    <citation type="journal article" date="2019" name="Nat. Ecol. Evol.">
        <title>Megaphylogeny resolves global patterns of mushroom evolution.</title>
        <authorList>
            <person name="Varga T."/>
            <person name="Krizsan K."/>
            <person name="Foldi C."/>
            <person name="Dima B."/>
            <person name="Sanchez-Garcia M."/>
            <person name="Sanchez-Ramirez S."/>
            <person name="Szollosi G.J."/>
            <person name="Szarkandi J.G."/>
            <person name="Papp V."/>
            <person name="Albert L."/>
            <person name="Andreopoulos W."/>
            <person name="Angelini C."/>
            <person name="Antonin V."/>
            <person name="Barry K.W."/>
            <person name="Bougher N.L."/>
            <person name="Buchanan P."/>
            <person name="Buyck B."/>
            <person name="Bense V."/>
            <person name="Catcheside P."/>
            <person name="Chovatia M."/>
            <person name="Cooper J."/>
            <person name="Damon W."/>
            <person name="Desjardin D."/>
            <person name="Finy P."/>
            <person name="Geml J."/>
            <person name="Haridas S."/>
            <person name="Hughes K."/>
            <person name="Justo A."/>
            <person name="Karasinski D."/>
            <person name="Kautmanova I."/>
            <person name="Kiss B."/>
            <person name="Kocsube S."/>
            <person name="Kotiranta H."/>
            <person name="LaButti K.M."/>
            <person name="Lechner B.E."/>
            <person name="Liimatainen K."/>
            <person name="Lipzen A."/>
            <person name="Lukacs Z."/>
            <person name="Mihaltcheva S."/>
            <person name="Morgado L.N."/>
            <person name="Niskanen T."/>
            <person name="Noordeloos M.E."/>
            <person name="Ohm R.A."/>
            <person name="Ortiz-Santana B."/>
            <person name="Ovrebo C."/>
            <person name="Racz N."/>
            <person name="Riley R."/>
            <person name="Savchenko A."/>
            <person name="Shiryaev A."/>
            <person name="Soop K."/>
            <person name="Spirin V."/>
            <person name="Szebenyi C."/>
            <person name="Tomsovsky M."/>
            <person name="Tulloss R.E."/>
            <person name="Uehling J."/>
            <person name="Grigoriev I.V."/>
            <person name="Vagvolgyi C."/>
            <person name="Papp T."/>
            <person name="Martin F.M."/>
            <person name="Miettinen O."/>
            <person name="Hibbett D.S."/>
            <person name="Nagy L.G."/>
        </authorList>
    </citation>
    <scope>NUCLEOTIDE SEQUENCE [LARGE SCALE GENOMIC DNA]</scope>
    <source>
        <strain evidence="5 6">HHB13444</strain>
    </source>
</reference>
<name>A0A5C3PSU1_9APHY</name>
<evidence type="ECO:0000313" key="6">
    <source>
        <dbReference type="Proteomes" id="UP000308197"/>
    </source>
</evidence>
<proteinExistence type="inferred from homology"/>
<dbReference type="FunCoup" id="A0A5C3PSU1">
    <property type="interactions" value="260"/>
</dbReference>
<keyword evidence="5" id="KW-0540">Nuclease</keyword>
<dbReference type="GO" id="GO:0004519">
    <property type="term" value="F:endonuclease activity"/>
    <property type="evidence" value="ECO:0007669"/>
    <property type="project" value="UniProtKB-KW"/>
</dbReference>
<keyword evidence="5" id="KW-0269">Exonuclease</keyword>
<dbReference type="SUPFAM" id="SSF56219">
    <property type="entry name" value="DNase I-like"/>
    <property type="match status" value="1"/>
</dbReference>
<dbReference type="GO" id="GO:0006139">
    <property type="term" value="P:nucleobase-containing compound metabolic process"/>
    <property type="evidence" value="ECO:0007669"/>
    <property type="project" value="UniProtKB-ARBA"/>
</dbReference>
<evidence type="ECO:0000256" key="1">
    <source>
        <dbReference type="ARBA" id="ARBA00010774"/>
    </source>
</evidence>
<feature type="domain" description="Endonuclease/exonuclease/phosphatase" evidence="4">
    <location>
        <begin position="63"/>
        <end position="432"/>
    </location>
</feature>
<organism evidence="5 6">
    <name type="scientific">Polyporus arcularius HHB13444</name>
    <dbReference type="NCBI Taxonomy" id="1314778"/>
    <lineage>
        <taxon>Eukaryota</taxon>
        <taxon>Fungi</taxon>
        <taxon>Dikarya</taxon>
        <taxon>Basidiomycota</taxon>
        <taxon>Agaricomycotina</taxon>
        <taxon>Agaricomycetes</taxon>
        <taxon>Polyporales</taxon>
        <taxon>Polyporaceae</taxon>
        <taxon>Polyporus</taxon>
    </lineage>
</organism>
<dbReference type="Pfam" id="PF03372">
    <property type="entry name" value="Exo_endo_phos"/>
    <property type="match status" value="1"/>
</dbReference>
<evidence type="ECO:0000256" key="3">
    <source>
        <dbReference type="SAM" id="MobiDB-lite"/>
    </source>
</evidence>
<evidence type="ECO:0000313" key="5">
    <source>
        <dbReference type="EMBL" id="TFK91669.1"/>
    </source>
</evidence>
<dbReference type="EMBL" id="ML211014">
    <property type="protein sequence ID" value="TFK91669.1"/>
    <property type="molecule type" value="Genomic_DNA"/>
</dbReference>
<dbReference type="PANTHER" id="PTHR12121:SF45">
    <property type="entry name" value="NOCTURNIN"/>
    <property type="match status" value="1"/>
</dbReference>
<dbReference type="InterPro" id="IPR036691">
    <property type="entry name" value="Endo/exonu/phosph_ase_sf"/>
</dbReference>
<comment type="similarity">
    <text evidence="1">Belongs to the CCR4/nocturin family.</text>
</comment>
<evidence type="ECO:0000259" key="4">
    <source>
        <dbReference type="Pfam" id="PF03372"/>
    </source>
</evidence>
<accession>A0A5C3PSU1</accession>
<evidence type="ECO:0000256" key="2">
    <source>
        <dbReference type="ARBA" id="ARBA00022801"/>
    </source>
</evidence>
<dbReference type="Proteomes" id="UP000308197">
    <property type="component" value="Unassembled WGS sequence"/>
</dbReference>
<dbReference type="PANTHER" id="PTHR12121">
    <property type="entry name" value="CARBON CATABOLITE REPRESSOR PROTEIN 4"/>
    <property type="match status" value="1"/>
</dbReference>
<dbReference type="InterPro" id="IPR050410">
    <property type="entry name" value="CCR4/nocturin_mRNA_transcr"/>
</dbReference>
<dbReference type="Gene3D" id="3.60.10.10">
    <property type="entry name" value="Endonuclease/exonuclease/phosphatase"/>
    <property type="match status" value="1"/>
</dbReference>
<feature type="compositionally biased region" description="Acidic residues" evidence="3">
    <location>
        <begin position="295"/>
        <end position="307"/>
    </location>
</feature>
<sequence>MSRPYQPTAEDIAKAEQRRIKREQAKKIETPAVEDDKSQILPREWLDVSPHLASSEGHTIRVMTWNLLAQSLVRRELFPTSDCLKASQREHMLYNEILSHNAAICCLQEVDRTEKLFPVLEKANYAWVYAAGPRKKHGCLIAYRKDAFSCIRQKVITYDDQEIREDGDEQARRGSSFRTKNIGNLVALRKLGPGNDGVIVATTHLFWHPAYAYERARQAGILLREVTRFRSEGSGPEALWPSIIAGDFNFPPDDPAYSLLTGEALLPAQKARLEASRVVHATIDPTIAAGGAAQAEEEEEGAESGENDPDKIIVNARAAQPSDGLLTDTELEGLFRQSGTPTSAYDAGQKAVPGISGSGLTYGSRGTIPSDRRGSFEPSYTSYTHYWKSVLDYIFVLDAPGRDVSVVRLAKPHSKEAFGDGLPRKGVCGSDHISLAADLHWPPLQ</sequence>
<protein>
    <submittedName>
        <fullName evidence="5">Endonuclease/exonuclease/phosphatase</fullName>
    </submittedName>
</protein>
<dbReference type="InterPro" id="IPR005135">
    <property type="entry name" value="Endo/exonuclease/phosphatase"/>
</dbReference>
<dbReference type="InParanoid" id="A0A5C3PSU1"/>
<dbReference type="GO" id="GO:0000175">
    <property type="term" value="F:3'-5'-RNA exonuclease activity"/>
    <property type="evidence" value="ECO:0007669"/>
    <property type="project" value="TreeGrafter"/>
</dbReference>
<keyword evidence="2" id="KW-0378">Hydrolase</keyword>
<keyword evidence="6" id="KW-1185">Reference proteome</keyword>
<feature type="region of interest" description="Disordered" evidence="3">
    <location>
        <begin position="289"/>
        <end position="309"/>
    </location>
</feature>